<evidence type="ECO:0000313" key="3">
    <source>
        <dbReference type="Proteomes" id="UP000782880"/>
    </source>
</evidence>
<dbReference type="Proteomes" id="UP000782880">
    <property type="component" value="Unassembled WGS sequence"/>
</dbReference>
<organism evidence="2 3">
    <name type="scientific">Subdoligranulum variabile</name>
    <dbReference type="NCBI Taxonomy" id="214851"/>
    <lineage>
        <taxon>Bacteria</taxon>
        <taxon>Bacillati</taxon>
        <taxon>Bacillota</taxon>
        <taxon>Clostridia</taxon>
        <taxon>Eubacteriales</taxon>
        <taxon>Oscillospiraceae</taxon>
        <taxon>Subdoligranulum</taxon>
    </lineage>
</organism>
<dbReference type="InterPro" id="IPR007401">
    <property type="entry name" value="DUF454"/>
</dbReference>
<dbReference type="EMBL" id="DYVE01000110">
    <property type="protein sequence ID" value="HJG27841.1"/>
    <property type="molecule type" value="Genomic_DNA"/>
</dbReference>
<keyword evidence="1" id="KW-0812">Transmembrane</keyword>
<dbReference type="Pfam" id="PF04304">
    <property type="entry name" value="DUF454"/>
    <property type="match status" value="1"/>
</dbReference>
<name>A0A921IIS0_9FIRM</name>
<evidence type="ECO:0000256" key="1">
    <source>
        <dbReference type="SAM" id="Phobius"/>
    </source>
</evidence>
<feature type="transmembrane region" description="Helical" evidence="1">
    <location>
        <begin position="77"/>
        <end position="96"/>
    </location>
</feature>
<feature type="transmembrane region" description="Helical" evidence="1">
    <location>
        <begin position="102"/>
        <end position="122"/>
    </location>
</feature>
<protein>
    <submittedName>
        <fullName evidence="2">YbaN family protein</fullName>
    </submittedName>
</protein>
<dbReference type="PANTHER" id="PTHR35813">
    <property type="entry name" value="INNER MEMBRANE PROTEIN YBAN"/>
    <property type="match status" value="1"/>
</dbReference>
<dbReference type="PANTHER" id="PTHR35813:SF1">
    <property type="entry name" value="INNER MEMBRANE PROTEIN YBAN"/>
    <property type="match status" value="1"/>
</dbReference>
<keyword evidence="1" id="KW-1133">Transmembrane helix</keyword>
<dbReference type="GO" id="GO:0005886">
    <property type="term" value="C:plasma membrane"/>
    <property type="evidence" value="ECO:0007669"/>
    <property type="project" value="TreeGrafter"/>
</dbReference>
<comment type="caution">
    <text evidence="2">The sequence shown here is derived from an EMBL/GenBank/DDBJ whole genome shotgun (WGS) entry which is preliminary data.</text>
</comment>
<dbReference type="PIRSF" id="PIRSF016789">
    <property type="entry name" value="DUF454"/>
    <property type="match status" value="1"/>
</dbReference>
<reference evidence="2" key="1">
    <citation type="journal article" date="2021" name="PeerJ">
        <title>Extensive microbial diversity within the chicken gut microbiome revealed by metagenomics and culture.</title>
        <authorList>
            <person name="Gilroy R."/>
            <person name="Ravi A."/>
            <person name="Getino M."/>
            <person name="Pursley I."/>
            <person name="Horton D.L."/>
            <person name="Alikhan N.F."/>
            <person name="Baker D."/>
            <person name="Gharbi K."/>
            <person name="Hall N."/>
            <person name="Watson M."/>
            <person name="Adriaenssens E.M."/>
            <person name="Foster-Nyarko E."/>
            <person name="Jarju S."/>
            <person name="Secka A."/>
            <person name="Antonio M."/>
            <person name="Oren A."/>
            <person name="Chaudhuri R.R."/>
            <person name="La Ragione R."/>
            <person name="Hildebrand F."/>
            <person name="Pallen M.J."/>
        </authorList>
    </citation>
    <scope>NUCLEOTIDE SEQUENCE</scope>
    <source>
        <strain evidence="2">ChiBcec21-2208</strain>
    </source>
</reference>
<dbReference type="AlphaFoldDB" id="A0A921IIS0"/>
<keyword evidence="1" id="KW-0472">Membrane</keyword>
<accession>A0A921IIS0</accession>
<feature type="transmembrane region" description="Helical" evidence="1">
    <location>
        <begin position="12"/>
        <end position="41"/>
    </location>
</feature>
<proteinExistence type="predicted"/>
<reference evidence="2" key="2">
    <citation type="submission" date="2021-09" db="EMBL/GenBank/DDBJ databases">
        <authorList>
            <person name="Gilroy R."/>
        </authorList>
    </citation>
    <scope>NUCLEOTIDE SEQUENCE</scope>
    <source>
        <strain evidence="2">ChiBcec21-2208</strain>
    </source>
</reference>
<evidence type="ECO:0000313" key="2">
    <source>
        <dbReference type="EMBL" id="HJG27841.1"/>
    </source>
</evidence>
<gene>
    <name evidence="2" type="ORF">K8V20_04240</name>
</gene>
<sequence length="139" mass="15000">MSLRKLCYLMLGFLGLGLGALGAVLPLLPAFPFLLVAAYGFGKSSDRLDRWFKGTRLYRENLADLAAGRGMTRRAKIRIMVTVTLLMAAAFAAMHAVAVGRIVLAFVWVGHVLYFLFGVKTLPEVSAPARESAPSGDPS</sequence>